<reference evidence="3" key="1">
    <citation type="submission" date="2025-08" db="UniProtKB">
        <authorList>
            <consortium name="RefSeq"/>
        </authorList>
    </citation>
    <scope>IDENTIFICATION</scope>
    <source>
        <tissue evidence="3">Leaves</tissue>
    </source>
</reference>
<dbReference type="PANTHER" id="PTHR31286:SF99">
    <property type="entry name" value="DUF4283 DOMAIN-CONTAINING PROTEIN"/>
    <property type="match status" value="1"/>
</dbReference>
<accession>A0A2I4E7A9</accession>
<dbReference type="InterPro" id="IPR040256">
    <property type="entry name" value="At4g02000-like"/>
</dbReference>
<proteinExistence type="predicted"/>
<dbReference type="Proteomes" id="UP000235220">
    <property type="component" value="Chromosome 8"/>
</dbReference>
<dbReference type="PANTHER" id="PTHR31286">
    <property type="entry name" value="GLYCINE-RICH CELL WALL STRUCTURAL PROTEIN 1.8-LIKE"/>
    <property type="match status" value="1"/>
</dbReference>
<gene>
    <name evidence="3" type="primary">LOC108986930</name>
</gene>
<dbReference type="KEGG" id="jre:108986930"/>
<dbReference type="AlphaFoldDB" id="A0A2I4E7A9"/>
<feature type="domain" description="DUF4283" evidence="1">
    <location>
        <begin position="64"/>
        <end position="143"/>
    </location>
</feature>
<dbReference type="InterPro" id="IPR025558">
    <property type="entry name" value="DUF4283"/>
</dbReference>
<evidence type="ECO:0000259" key="1">
    <source>
        <dbReference type="Pfam" id="PF14111"/>
    </source>
</evidence>
<evidence type="ECO:0000313" key="2">
    <source>
        <dbReference type="Proteomes" id="UP000235220"/>
    </source>
</evidence>
<dbReference type="RefSeq" id="XP_018815288.1">
    <property type="nucleotide sequence ID" value="XM_018959743.1"/>
</dbReference>
<keyword evidence="2" id="KW-1185">Reference proteome</keyword>
<dbReference type="GeneID" id="108986930"/>
<organism evidence="2 3">
    <name type="scientific">Juglans regia</name>
    <name type="common">English walnut</name>
    <dbReference type="NCBI Taxonomy" id="51240"/>
    <lineage>
        <taxon>Eukaryota</taxon>
        <taxon>Viridiplantae</taxon>
        <taxon>Streptophyta</taxon>
        <taxon>Embryophyta</taxon>
        <taxon>Tracheophyta</taxon>
        <taxon>Spermatophyta</taxon>
        <taxon>Magnoliopsida</taxon>
        <taxon>eudicotyledons</taxon>
        <taxon>Gunneridae</taxon>
        <taxon>Pentapetalae</taxon>
        <taxon>rosids</taxon>
        <taxon>fabids</taxon>
        <taxon>Fagales</taxon>
        <taxon>Juglandaceae</taxon>
        <taxon>Juglans</taxon>
    </lineage>
</organism>
<name>A0A2I4E7A9_JUGRE</name>
<dbReference type="Gramene" id="Jr08_15680_p1">
    <property type="protein sequence ID" value="cds.Jr08_15680_p1"/>
    <property type="gene ID" value="Jr08_15680"/>
</dbReference>
<dbReference type="OrthoDB" id="1002340at2759"/>
<protein>
    <submittedName>
        <fullName evidence="3">Uncharacterized protein LOC108986930</fullName>
    </submittedName>
</protein>
<dbReference type="Pfam" id="PF14111">
    <property type="entry name" value="DUF4283"/>
    <property type="match status" value="1"/>
</dbReference>
<sequence length="406" mass="45614">MAVTEGHQAISVVAPRLRSYADLVLETPQPIPEVMVPFRSHKIVDGEVCIIFSKDEVDRSAIPFQYSLVLKFLKQRPSLDSIRAFIKARWGLSNQPIVSSMSKPRNVFVRLALEEDFVKAFARENCEINGVPYRVFHWTTEFQEDQEPVRVPVWITLPGLPPNYYHESFLRSITAPIGRFLKRDNPTRCATRTDGARICLEMDISKEPIQALWIGTPRNPQSLYQSIEFETLPAYCPKCHVQGHNSKTCKGEGKKRNVQMKEPKEKASMEQVWVIKESKGGSLVQKGESSKVEERQLIVEDLIPNDQVWEKSDADRMIGVENRGMEAVPLLEQEEADGEPGSTMQVPINPVIDQVGHGSSMVEDLEVVELEEGMSLEPKPLDENVGVCSGLVQERGASGSKDRFGG</sequence>
<evidence type="ECO:0000313" key="3">
    <source>
        <dbReference type="RefSeq" id="XP_018815288.1"/>
    </source>
</evidence>